<proteinExistence type="predicted"/>
<feature type="compositionally biased region" description="Basic and acidic residues" evidence="1">
    <location>
        <begin position="1"/>
        <end position="12"/>
    </location>
</feature>
<accession>A0A1X7D6Q9</accession>
<feature type="compositionally biased region" description="Low complexity" evidence="1">
    <location>
        <begin position="15"/>
        <end position="30"/>
    </location>
</feature>
<dbReference type="RefSeq" id="WP_085225278.1">
    <property type="nucleotide sequence ID" value="NZ_BSQD01000002.1"/>
</dbReference>
<feature type="region of interest" description="Disordered" evidence="1">
    <location>
        <begin position="1"/>
        <end position="30"/>
    </location>
</feature>
<evidence type="ECO:0000313" key="3">
    <source>
        <dbReference type="Proteomes" id="UP000192911"/>
    </source>
</evidence>
<dbReference type="InterPro" id="IPR013390">
    <property type="entry name" value="T3SS_HpaP"/>
</dbReference>
<dbReference type="STRING" id="28094.SAMN06295900_102450"/>
<reference evidence="3" key="1">
    <citation type="submission" date="2017-04" db="EMBL/GenBank/DDBJ databases">
        <authorList>
            <person name="Varghese N."/>
            <person name="Submissions S."/>
        </authorList>
    </citation>
    <scope>NUCLEOTIDE SEQUENCE [LARGE SCALE GENOMIC DNA]</scope>
    <source>
        <strain evidence="3">Ballard 720</strain>
    </source>
</reference>
<dbReference type="AlphaFoldDB" id="A0A1X7D6Q9"/>
<protein>
    <submittedName>
        <fullName evidence="2">Type III secretion protein (HpaP)</fullName>
    </submittedName>
</protein>
<evidence type="ECO:0000313" key="2">
    <source>
        <dbReference type="EMBL" id="SMF09709.1"/>
    </source>
</evidence>
<gene>
    <name evidence="2" type="ORF">SAMN06295900_102450</name>
</gene>
<feature type="region of interest" description="Disordered" evidence="1">
    <location>
        <begin position="43"/>
        <end position="136"/>
    </location>
</feature>
<dbReference type="Proteomes" id="UP000192911">
    <property type="component" value="Unassembled WGS sequence"/>
</dbReference>
<name>A0A1X7D6Q9_TRICW</name>
<organism evidence="2 3">
    <name type="scientific">Trinickia caryophylli</name>
    <name type="common">Paraburkholderia caryophylli</name>
    <dbReference type="NCBI Taxonomy" id="28094"/>
    <lineage>
        <taxon>Bacteria</taxon>
        <taxon>Pseudomonadati</taxon>
        <taxon>Pseudomonadota</taxon>
        <taxon>Betaproteobacteria</taxon>
        <taxon>Burkholderiales</taxon>
        <taxon>Burkholderiaceae</taxon>
        <taxon>Trinickia</taxon>
    </lineage>
</organism>
<dbReference type="GeneID" id="95552230"/>
<feature type="compositionally biased region" description="Basic and acidic residues" evidence="1">
    <location>
        <begin position="55"/>
        <end position="68"/>
    </location>
</feature>
<dbReference type="OrthoDB" id="8781027at2"/>
<keyword evidence="3" id="KW-1185">Reference proteome</keyword>
<evidence type="ECO:0000256" key="1">
    <source>
        <dbReference type="SAM" id="MobiDB-lite"/>
    </source>
</evidence>
<feature type="compositionally biased region" description="Low complexity" evidence="1">
    <location>
        <begin position="91"/>
        <end position="103"/>
    </location>
</feature>
<dbReference type="Pfam" id="PF09483">
    <property type="entry name" value="HpaP"/>
    <property type="match status" value="1"/>
</dbReference>
<sequence>MSERARNAREIRIVPGAAGPAPAGGRRAAPAAVQVFRSLASQAATRAVGADGADDGERPLPSDQRDEGSGLAETSEATVTNEAPMPPDPIPAAAAPVPSAGTARGEAPEERSPSTSARGRTLARVDRAAERQASARQDEVLGQHIVRTCANAAHGELLARQLTERISRFCAMSGEADDAVWAVTLPMNPAVLEDTLLHLQLSPSRIAIRFETPNAYSAQLIYDNVDALRVRLSDALRRQIDVDVTL</sequence>
<dbReference type="EMBL" id="FXAH01000002">
    <property type="protein sequence ID" value="SMF09709.1"/>
    <property type="molecule type" value="Genomic_DNA"/>
</dbReference>